<dbReference type="PANTHER" id="PTHR30469:SF18">
    <property type="entry name" value="RESISTANCE-NODULATION-CELL DIVISION (RND) EFFLUX MEMBRANE FUSION PROTEIN-RELATED"/>
    <property type="match status" value="1"/>
</dbReference>
<evidence type="ECO:0000259" key="4">
    <source>
        <dbReference type="Pfam" id="PF25876"/>
    </source>
</evidence>
<name>A0A644UCV0_9ZZZZ</name>
<dbReference type="Pfam" id="PF25876">
    <property type="entry name" value="HH_MFP_RND"/>
    <property type="match status" value="1"/>
</dbReference>
<evidence type="ECO:0000259" key="7">
    <source>
        <dbReference type="Pfam" id="PF25967"/>
    </source>
</evidence>
<keyword evidence="3" id="KW-0472">Membrane</keyword>
<evidence type="ECO:0000256" key="1">
    <source>
        <dbReference type="ARBA" id="ARBA00004196"/>
    </source>
</evidence>
<feature type="domain" description="Multidrug resistance protein MdtA-like alpha-helical hairpin" evidence="4">
    <location>
        <begin position="113"/>
        <end position="178"/>
    </location>
</feature>
<dbReference type="Pfam" id="PF25954">
    <property type="entry name" value="Beta-barrel_RND_2"/>
    <property type="match status" value="1"/>
</dbReference>
<dbReference type="InterPro" id="IPR058792">
    <property type="entry name" value="Beta-barrel_RND_2"/>
</dbReference>
<protein>
    <submittedName>
        <fullName evidence="8">Multidrug resistance protein MdtE</fullName>
    </submittedName>
</protein>
<organism evidence="8">
    <name type="scientific">bioreactor metagenome</name>
    <dbReference type="NCBI Taxonomy" id="1076179"/>
    <lineage>
        <taxon>unclassified sequences</taxon>
        <taxon>metagenomes</taxon>
        <taxon>ecological metagenomes</taxon>
    </lineage>
</organism>
<keyword evidence="3" id="KW-0812">Transmembrane</keyword>
<dbReference type="GO" id="GO:0015562">
    <property type="term" value="F:efflux transmembrane transporter activity"/>
    <property type="evidence" value="ECO:0007669"/>
    <property type="project" value="TreeGrafter"/>
</dbReference>
<dbReference type="GO" id="GO:1990281">
    <property type="term" value="C:efflux pump complex"/>
    <property type="evidence" value="ECO:0007669"/>
    <property type="project" value="TreeGrafter"/>
</dbReference>
<feature type="domain" description="Multidrug resistance protein MdtA-like C-terminal permuted SH3" evidence="7">
    <location>
        <begin position="296"/>
        <end position="353"/>
    </location>
</feature>
<dbReference type="SUPFAM" id="SSF111369">
    <property type="entry name" value="HlyD-like secretion proteins"/>
    <property type="match status" value="1"/>
</dbReference>
<dbReference type="AlphaFoldDB" id="A0A644UCV0"/>
<gene>
    <name evidence="8" type="primary">mdtE_3</name>
    <name evidence="8" type="ORF">SDC9_22525</name>
</gene>
<dbReference type="InterPro" id="IPR058624">
    <property type="entry name" value="MdtA-like_HH"/>
</dbReference>
<reference evidence="8" key="1">
    <citation type="submission" date="2019-08" db="EMBL/GenBank/DDBJ databases">
        <authorList>
            <person name="Kucharzyk K."/>
            <person name="Murdoch R.W."/>
            <person name="Higgins S."/>
            <person name="Loffler F."/>
        </authorList>
    </citation>
    <scope>NUCLEOTIDE SEQUENCE</scope>
</reference>
<feature type="domain" description="Multidrug resistance protein MdtA-like barrel-sandwich hybrid" evidence="5">
    <location>
        <begin position="74"/>
        <end position="209"/>
    </location>
</feature>
<evidence type="ECO:0000259" key="5">
    <source>
        <dbReference type="Pfam" id="PF25917"/>
    </source>
</evidence>
<keyword evidence="3" id="KW-1133">Transmembrane helix</keyword>
<evidence type="ECO:0000313" key="8">
    <source>
        <dbReference type="EMBL" id="MPL76679.1"/>
    </source>
</evidence>
<dbReference type="Gene3D" id="1.10.287.470">
    <property type="entry name" value="Helix hairpin bin"/>
    <property type="match status" value="1"/>
</dbReference>
<dbReference type="PANTHER" id="PTHR30469">
    <property type="entry name" value="MULTIDRUG RESISTANCE PROTEIN MDTA"/>
    <property type="match status" value="1"/>
</dbReference>
<dbReference type="Pfam" id="PF25967">
    <property type="entry name" value="RND-MFP_C"/>
    <property type="match status" value="1"/>
</dbReference>
<dbReference type="Gene3D" id="2.40.50.100">
    <property type="match status" value="1"/>
</dbReference>
<accession>A0A644UCV0</accession>
<comment type="subcellular location">
    <subcellularLocation>
        <location evidence="1">Cell envelope</location>
    </subcellularLocation>
</comment>
<keyword evidence="2" id="KW-0813">Transport</keyword>
<dbReference type="PROSITE" id="PS51257">
    <property type="entry name" value="PROKAR_LIPOPROTEIN"/>
    <property type="match status" value="1"/>
</dbReference>
<dbReference type="Gene3D" id="2.40.30.170">
    <property type="match status" value="1"/>
</dbReference>
<evidence type="ECO:0000256" key="2">
    <source>
        <dbReference type="ARBA" id="ARBA00022448"/>
    </source>
</evidence>
<dbReference type="InterPro" id="IPR058627">
    <property type="entry name" value="MdtA-like_C"/>
</dbReference>
<sequence length="369" mass="39982">MHEFFKNRINIYITLGVGCLAILTVFLVHAFFNHKTVSEDIPLVRTIVVGEESDNAKFNYSGEVRGRYESQLAFQVGGKIINRYVNLGSEVNPGDVLMQVDAKDIQQGVNVNSAQVYSAQSQLKLASANLERYGKLYEQGAISKMQYDQYVNASQVAEGSALVASAQYAQGMNQLDYSLLKADKPGVITALSAEVGQVVSAGQVVAVLVQKGDREIEISIPESQIENLRNAKQIEISFWALPSLKLAGSVREISPMADSVTRTYKARISILNISPEIKLGMTANVTISDAKAINEIRIPLNAVYQTDQGACVWLIADGKATLRPVKIAKFGDNSTVVVSSGLHEGEVIATAGVHKLHEGQKVRTGGALQ</sequence>
<dbReference type="Gene3D" id="2.40.420.20">
    <property type="match status" value="1"/>
</dbReference>
<dbReference type="InterPro" id="IPR006143">
    <property type="entry name" value="RND_pump_MFP"/>
</dbReference>
<evidence type="ECO:0000259" key="6">
    <source>
        <dbReference type="Pfam" id="PF25954"/>
    </source>
</evidence>
<feature type="transmembrane region" description="Helical" evidence="3">
    <location>
        <begin position="12"/>
        <end position="32"/>
    </location>
</feature>
<evidence type="ECO:0000256" key="3">
    <source>
        <dbReference type="SAM" id="Phobius"/>
    </source>
</evidence>
<dbReference type="InterPro" id="IPR058625">
    <property type="entry name" value="MdtA-like_BSH"/>
</dbReference>
<dbReference type="EMBL" id="VSSQ01000099">
    <property type="protein sequence ID" value="MPL76679.1"/>
    <property type="molecule type" value="Genomic_DNA"/>
</dbReference>
<dbReference type="Pfam" id="PF25917">
    <property type="entry name" value="BSH_RND"/>
    <property type="match status" value="1"/>
</dbReference>
<feature type="domain" description="CusB-like beta-barrel" evidence="6">
    <location>
        <begin position="216"/>
        <end position="290"/>
    </location>
</feature>
<comment type="caution">
    <text evidence="8">The sequence shown here is derived from an EMBL/GenBank/DDBJ whole genome shotgun (WGS) entry which is preliminary data.</text>
</comment>
<dbReference type="NCBIfam" id="TIGR01730">
    <property type="entry name" value="RND_mfp"/>
    <property type="match status" value="1"/>
</dbReference>
<proteinExistence type="predicted"/>